<feature type="transmembrane region" description="Helical" evidence="1">
    <location>
        <begin position="28"/>
        <end position="52"/>
    </location>
</feature>
<keyword evidence="1" id="KW-0812">Transmembrane</keyword>
<comment type="caution">
    <text evidence="2">The sequence shown here is derived from an EMBL/GenBank/DDBJ whole genome shotgun (WGS) entry which is preliminary data.</text>
</comment>
<dbReference type="OrthoDB" id="6434099at2"/>
<dbReference type="Proteomes" id="UP000267049">
    <property type="component" value="Unassembled WGS sequence"/>
</dbReference>
<evidence type="ECO:0000256" key="1">
    <source>
        <dbReference type="SAM" id="Phobius"/>
    </source>
</evidence>
<accession>A0A3M8SPL5</accession>
<keyword evidence="1" id="KW-0472">Membrane</keyword>
<evidence type="ECO:0000313" key="3">
    <source>
        <dbReference type="Proteomes" id="UP000267049"/>
    </source>
</evidence>
<gene>
    <name evidence="2" type="ORF">EER27_14015</name>
</gene>
<keyword evidence="1" id="KW-1133">Transmembrane helix</keyword>
<name>A0A3M8SPL5_9GAMM</name>
<proteinExistence type="predicted"/>
<reference evidence="2 3" key="1">
    <citation type="submission" date="2018-11" db="EMBL/GenBank/DDBJ databases">
        <title>Lysobacter cryohumiis sp. nov., isolated from soil in the Tianshan Mountains, Xinjiang, China.</title>
        <authorList>
            <person name="Luo Y."/>
            <person name="Sheng H."/>
        </authorList>
    </citation>
    <scope>NUCLEOTIDE SEQUENCE [LARGE SCALE GENOMIC DNA]</scope>
    <source>
        <strain evidence="2 3">ZS60</strain>
    </source>
</reference>
<evidence type="ECO:0000313" key="2">
    <source>
        <dbReference type="EMBL" id="RNF82615.1"/>
    </source>
</evidence>
<protein>
    <submittedName>
        <fullName evidence="2">Uncharacterized protein</fullName>
    </submittedName>
</protein>
<keyword evidence="3" id="KW-1185">Reference proteome</keyword>
<feature type="transmembrane region" description="Helical" evidence="1">
    <location>
        <begin position="141"/>
        <end position="162"/>
    </location>
</feature>
<dbReference type="RefSeq" id="WP_123088751.1">
    <property type="nucleotide sequence ID" value="NZ_RIBS01000007.1"/>
</dbReference>
<dbReference type="EMBL" id="RIBS01000007">
    <property type="protein sequence ID" value="RNF82615.1"/>
    <property type="molecule type" value="Genomic_DNA"/>
</dbReference>
<sequence length="277" mass="30218">MTSAPHAVPTALAAAFPTRTLSLRNTGAGGIGGLLLSLVFTAATIAVAWAGISSLAPDFVIRANAVPVDARIDGSCSTRKLIFTDCDVTMDYEVDGVAYSVERSFFFIGTGGNYEASVVRSGKDPSQATLDLALDKLWNRVGLALFFLAFCALLGVGTLLDWRRGAKARSRYRGRDRRRLTPVIVRITRVQVIKRKGHRYDYAVHHRGKARRRWLVLGNEEGHAFFLGHPSNDDRALAVYAQGAEDLPILLDEGLTRLDLSNDERAALFAARESLTA</sequence>
<organism evidence="2 3">
    <name type="scientific">Montanilutibacter psychrotolerans</name>
    <dbReference type="NCBI Taxonomy" id="1327343"/>
    <lineage>
        <taxon>Bacteria</taxon>
        <taxon>Pseudomonadati</taxon>
        <taxon>Pseudomonadota</taxon>
        <taxon>Gammaproteobacteria</taxon>
        <taxon>Lysobacterales</taxon>
        <taxon>Lysobacteraceae</taxon>
        <taxon>Montanilutibacter</taxon>
    </lineage>
</organism>
<dbReference type="AlphaFoldDB" id="A0A3M8SPL5"/>